<evidence type="ECO:0000313" key="1">
    <source>
        <dbReference type="EMBL" id="DAD73808.1"/>
    </source>
</evidence>
<dbReference type="EMBL" id="BK014744">
    <property type="protein sequence ID" value="DAD73808.1"/>
    <property type="molecule type" value="Genomic_DNA"/>
</dbReference>
<proteinExistence type="predicted"/>
<name>A0A8S5LV77_9CAUD</name>
<organism evidence="1">
    <name type="scientific">Siphoviridae sp. ctMsr1</name>
    <dbReference type="NCBI Taxonomy" id="2826264"/>
    <lineage>
        <taxon>Viruses</taxon>
        <taxon>Duplodnaviria</taxon>
        <taxon>Heunggongvirae</taxon>
        <taxon>Uroviricota</taxon>
        <taxon>Caudoviricetes</taxon>
    </lineage>
</organism>
<sequence>MILLSIVVKIFYKKVNGEIILLTRVYDSTI</sequence>
<accession>A0A8S5LV77</accession>
<protein>
    <submittedName>
        <fullName evidence="1">Uncharacterized protein</fullName>
    </submittedName>
</protein>
<reference evidence="1" key="1">
    <citation type="journal article" date="2021" name="Proc. Natl. Acad. Sci. U.S.A.">
        <title>A Catalog of Tens of Thousands of Viruses from Human Metagenomes Reveals Hidden Associations with Chronic Diseases.</title>
        <authorList>
            <person name="Tisza M.J."/>
            <person name="Buck C.B."/>
        </authorList>
    </citation>
    <scope>NUCLEOTIDE SEQUENCE</scope>
    <source>
        <strain evidence="1">CtMsr1</strain>
    </source>
</reference>